<evidence type="ECO:0000313" key="7">
    <source>
        <dbReference type="Proteomes" id="UP000295131"/>
    </source>
</evidence>
<reference evidence="6 7" key="1">
    <citation type="journal article" date="2013" name="Int. J. Syst. Evol. Microbiol.">
        <title>Hoeflea suaedae sp. nov., an endophytic bacterium isolated from the root of the halophyte Suaeda maritima.</title>
        <authorList>
            <person name="Chung E.J."/>
            <person name="Park J.A."/>
            <person name="Pramanik P."/>
            <person name="Bibi F."/>
            <person name="Jeon C.O."/>
            <person name="Chung Y.R."/>
        </authorList>
    </citation>
    <scope>NUCLEOTIDE SEQUENCE [LARGE SCALE GENOMIC DNA]</scope>
    <source>
        <strain evidence="6 7">YC6898</strain>
    </source>
</reference>
<evidence type="ECO:0000256" key="5">
    <source>
        <dbReference type="ARBA" id="ARBA00023237"/>
    </source>
</evidence>
<dbReference type="Proteomes" id="UP000295131">
    <property type="component" value="Unassembled WGS sequence"/>
</dbReference>
<evidence type="ECO:0000256" key="1">
    <source>
        <dbReference type="ARBA" id="ARBA00004442"/>
    </source>
</evidence>
<dbReference type="PANTHER" id="PTHR38776:SF1">
    <property type="entry name" value="MLTA-INTERACTING PROTEIN-RELATED"/>
    <property type="match status" value="1"/>
</dbReference>
<comment type="similarity">
    <text evidence="2">Belongs to the MipA/OmpV family.</text>
</comment>
<keyword evidence="3" id="KW-0732">Signal</keyword>
<dbReference type="InterPro" id="IPR010583">
    <property type="entry name" value="MipA"/>
</dbReference>
<keyword evidence="5" id="KW-0998">Cell outer membrane</keyword>
<dbReference type="GO" id="GO:0009279">
    <property type="term" value="C:cell outer membrane"/>
    <property type="evidence" value="ECO:0007669"/>
    <property type="project" value="UniProtKB-SubCell"/>
</dbReference>
<evidence type="ECO:0000313" key="6">
    <source>
        <dbReference type="EMBL" id="TDH38774.1"/>
    </source>
</evidence>
<keyword evidence="4" id="KW-0472">Membrane</keyword>
<evidence type="ECO:0000256" key="3">
    <source>
        <dbReference type="ARBA" id="ARBA00022729"/>
    </source>
</evidence>
<dbReference type="EMBL" id="SMSI01000001">
    <property type="protein sequence ID" value="TDH38774.1"/>
    <property type="molecule type" value="Genomic_DNA"/>
</dbReference>
<keyword evidence="7" id="KW-1185">Reference proteome</keyword>
<comment type="caution">
    <text evidence="6">The sequence shown here is derived from an EMBL/GenBank/DDBJ whole genome shotgun (WGS) entry which is preliminary data.</text>
</comment>
<organism evidence="6 7">
    <name type="scientific">Pseudohoeflea suaedae</name>
    <dbReference type="NCBI Taxonomy" id="877384"/>
    <lineage>
        <taxon>Bacteria</taxon>
        <taxon>Pseudomonadati</taxon>
        <taxon>Pseudomonadota</taxon>
        <taxon>Alphaproteobacteria</taxon>
        <taxon>Hyphomicrobiales</taxon>
        <taxon>Rhizobiaceae</taxon>
        <taxon>Pseudohoeflea</taxon>
    </lineage>
</organism>
<evidence type="ECO:0000256" key="2">
    <source>
        <dbReference type="ARBA" id="ARBA00005722"/>
    </source>
</evidence>
<gene>
    <name evidence="6" type="ORF">E2A64_06680</name>
</gene>
<sequence length="299" mass="31597">MSQPSSFPAPSERFPAAFADWKRLLPHIAPALKNCMHSGISSMIKPLRSASLALALLLPATAHAQDSYGQAPGIDFELGLGAGVSPEYFGSSSYILSPVPVIRIQRLTLPNGRTFGGGPETGFSIGPSFDFIGKRSASDHPVLAGLDTVDAAVELGLSASYTFQNLRVSGDIRHGFGGHHGIRGEVGVDALFKPTEKLAIYAGPRFGFADDEFTNTYFGVSAAEAAVSAFPETAVDGGLLSTGLEVGARYDFNDTWAAESKASWSRLQGDAGDSPITAQGSRDQYGLSFALIRKFSIDF</sequence>
<evidence type="ECO:0000256" key="4">
    <source>
        <dbReference type="ARBA" id="ARBA00023136"/>
    </source>
</evidence>
<comment type="subcellular location">
    <subcellularLocation>
        <location evidence="1">Cell outer membrane</location>
    </subcellularLocation>
</comment>
<accession>A0A4R5PNX7</accession>
<dbReference type="AlphaFoldDB" id="A0A4R5PNX7"/>
<protein>
    <submittedName>
        <fullName evidence="6">MipA/OmpV family protein</fullName>
    </submittedName>
</protein>
<dbReference type="PANTHER" id="PTHR38776">
    <property type="entry name" value="MLTA-INTERACTING PROTEIN-RELATED"/>
    <property type="match status" value="1"/>
</dbReference>
<name>A0A4R5PNX7_9HYPH</name>
<proteinExistence type="inferred from homology"/>
<dbReference type="Pfam" id="PF06629">
    <property type="entry name" value="MipA"/>
    <property type="match status" value="1"/>
</dbReference>